<keyword evidence="1" id="KW-0614">Plasmid</keyword>
<dbReference type="EMBL" id="AP013062">
    <property type="protein sequence ID" value="BAO94051.1"/>
    <property type="molecule type" value="Genomic_DNA"/>
</dbReference>
<reference evidence="1 2" key="2">
    <citation type="journal article" date="2018" name="Int. J. Syst. Evol. Microbiol.">
        <title>Burkholderia insecticola sp. nov., a gut symbiotic bacterium of the bean bug Riptortus pedestris.</title>
        <authorList>
            <person name="Takeshita K."/>
            <person name="Tamaki H."/>
            <person name="Ohbayashi T."/>
            <person name="Meng X.-Y."/>
            <person name="Sone T."/>
            <person name="Mitani Y."/>
            <person name="Peeters C."/>
            <person name="Kikuchi Y."/>
            <person name="Vandamme P."/>
        </authorList>
    </citation>
    <scope>NUCLEOTIDE SEQUENCE [LARGE SCALE GENOMIC DNA]</scope>
    <source>
        <strain evidence="1">RPE64</strain>
        <plasmid evidence="1 2">p2</plasmid>
    </source>
</reference>
<proteinExistence type="predicted"/>
<gene>
    <name evidence="1" type="ORF">BRPE64_ECDS01690</name>
</gene>
<dbReference type="Proteomes" id="UP000013966">
    <property type="component" value="Plasmid p2"/>
</dbReference>
<organism evidence="1 2">
    <name type="scientific">Caballeronia insecticola</name>
    <dbReference type="NCBI Taxonomy" id="758793"/>
    <lineage>
        <taxon>Bacteria</taxon>
        <taxon>Pseudomonadati</taxon>
        <taxon>Pseudomonadota</taxon>
        <taxon>Betaproteobacteria</taxon>
        <taxon>Burkholderiales</taxon>
        <taxon>Burkholderiaceae</taxon>
        <taxon>Caballeronia</taxon>
    </lineage>
</organism>
<protein>
    <submittedName>
        <fullName evidence="1">Uncharacterized protein</fullName>
    </submittedName>
</protein>
<keyword evidence="2" id="KW-1185">Reference proteome</keyword>
<evidence type="ECO:0000313" key="2">
    <source>
        <dbReference type="Proteomes" id="UP000013966"/>
    </source>
</evidence>
<accession>A0A060PKF2</accession>
<name>A0A060PKF2_9BURK</name>
<dbReference type="HOGENOM" id="CLU_3213460_0_0_4"/>
<sequence>MDQDFLPVPRMQTFCGLAFLFPSGKRSAVDVRWRAASTVKGERC</sequence>
<reference evidence="1 2" key="1">
    <citation type="journal article" date="2013" name="Genome Announc.">
        <title>Complete Genome Sequence of Burkholderia sp. Strain RPE64, Bacterial Symbiont of the Bean Bug Riptortus pedestris.</title>
        <authorList>
            <person name="Shibata T.F."/>
            <person name="Maeda T."/>
            <person name="Nikoh N."/>
            <person name="Yamaguchi K."/>
            <person name="Oshima K."/>
            <person name="Hattori M."/>
            <person name="Nishiyama T."/>
            <person name="Hasebe M."/>
            <person name="Fukatsu T."/>
            <person name="Kikuchi Y."/>
            <person name="Shigenobu S."/>
        </authorList>
    </citation>
    <scope>NUCLEOTIDE SEQUENCE [LARGE SCALE GENOMIC DNA]</scope>
    <source>
        <plasmid evidence="1 2">p2</plasmid>
    </source>
</reference>
<dbReference type="KEGG" id="buo:BRPE64_ECDS01690"/>
<evidence type="ECO:0000313" key="1">
    <source>
        <dbReference type="EMBL" id="BAO94051.1"/>
    </source>
</evidence>
<dbReference type="AlphaFoldDB" id="A0A060PKF2"/>
<geneLocation type="plasmid" evidence="1 2">
    <name>p2</name>
</geneLocation>